<dbReference type="EMBL" id="CM020618">
    <property type="protein sequence ID" value="KAK1861028.1"/>
    <property type="molecule type" value="Genomic_DNA"/>
</dbReference>
<proteinExistence type="predicted"/>
<comment type="caution">
    <text evidence="1">The sequence shown here is derived from an EMBL/GenBank/DDBJ whole genome shotgun (WGS) entry which is preliminary data.</text>
</comment>
<accession>A0ACC3BTV6</accession>
<protein>
    <submittedName>
        <fullName evidence="1">Uncharacterized protein</fullName>
    </submittedName>
</protein>
<reference evidence="1" key="1">
    <citation type="submission" date="2019-11" db="EMBL/GenBank/DDBJ databases">
        <title>Nori genome reveals adaptations in red seaweeds to the harsh intertidal environment.</title>
        <authorList>
            <person name="Wang D."/>
            <person name="Mao Y."/>
        </authorList>
    </citation>
    <scope>NUCLEOTIDE SEQUENCE</scope>
    <source>
        <tissue evidence="1">Gametophyte</tissue>
    </source>
</reference>
<gene>
    <name evidence="1" type="ORF">I4F81_003612</name>
</gene>
<name>A0ACC3BTV6_PYRYE</name>
<evidence type="ECO:0000313" key="1">
    <source>
        <dbReference type="EMBL" id="KAK1861028.1"/>
    </source>
</evidence>
<organism evidence="1 2">
    <name type="scientific">Pyropia yezoensis</name>
    <name type="common">Susabi-nori</name>
    <name type="synonym">Porphyra yezoensis</name>
    <dbReference type="NCBI Taxonomy" id="2788"/>
    <lineage>
        <taxon>Eukaryota</taxon>
        <taxon>Rhodophyta</taxon>
        <taxon>Bangiophyceae</taxon>
        <taxon>Bangiales</taxon>
        <taxon>Bangiaceae</taxon>
        <taxon>Pyropia</taxon>
    </lineage>
</organism>
<dbReference type="Proteomes" id="UP000798662">
    <property type="component" value="Chromosome 1"/>
</dbReference>
<sequence length="215" mass="24886">MRRQPEAAAPDRRPPPLRGQPRRRCQLWHRRSRRRRCHCLSRRRRRCGRRCHRERRLRRCPSRHAPLPPGCCRCTAASSPASTRAWCTGGSTTCRRLPGPSRRPLTMFPDMPPPVRRQRRRRRRRQQRGRARLWATRPPLTWPTMPPPPRRTTRTRPPSRRREGGACPRRQPRRQRPPPCCLRPGACRGVRTAAAGGIGTRCWRGTGGGGTAPES</sequence>
<evidence type="ECO:0000313" key="2">
    <source>
        <dbReference type="Proteomes" id="UP000798662"/>
    </source>
</evidence>
<keyword evidence="2" id="KW-1185">Reference proteome</keyword>